<dbReference type="CDD" id="cd03219">
    <property type="entry name" value="ABC_Mj1267_LivG_branched"/>
    <property type="match status" value="1"/>
</dbReference>
<keyword evidence="3 5" id="KW-0067">ATP-binding</keyword>
<dbReference type="PANTHER" id="PTHR45772:SF1">
    <property type="entry name" value="ABC TRANSPORTER ATP-BINDING PROTEIN"/>
    <property type="match status" value="1"/>
</dbReference>
<name>A0A3G2T3E0_9GAMM</name>
<evidence type="ECO:0000313" key="5">
    <source>
        <dbReference type="EMBL" id="AYO54780.1"/>
    </source>
</evidence>
<dbReference type="InterPro" id="IPR003593">
    <property type="entry name" value="AAA+_ATPase"/>
</dbReference>
<dbReference type="InterPro" id="IPR032823">
    <property type="entry name" value="BCA_ABC_TP_C"/>
</dbReference>
<organism evidence="5 6">
    <name type="scientific">Acinetobacter wuhouensis</name>
    <dbReference type="NCBI Taxonomy" id="1879050"/>
    <lineage>
        <taxon>Bacteria</taxon>
        <taxon>Pseudomonadati</taxon>
        <taxon>Pseudomonadota</taxon>
        <taxon>Gammaproteobacteria</taxon>
        <taxon>Moraxellales</taxon>
        <taxon>Moraxellaceae</taxon>
        <taxon>Acinetobacter</taxon>
    </lineage>
</organism>
<dbReference type="SMART" id="SM00382">
    <property type="entry name" value="AAA"/>
    <property type="match status" value="1"/>
</dbReference>
<dbReference type="GO" id="GO:0005524">
    <property type="term" value="F:ATP binding"/>
    <property type="evidence" value="ECO:0007669"/>
    <property type="project" value="UniProtKB-KW"/>
</dbReference>
<dbReference type="Pfam" id="PF00005">
    <property type="entry name" value="ABC_tran"/>
    <property type="match status" value="1"/>
</dbReference>
<keyword evidence="2" id="KW-0547">Nucleotide-binding</keyword>
<dbReference type="InterPro" id="IPR051120">
    <property type="entry name" value="ABC_AA/LPS_Transport"/>
</dbReference>
<dbReference type="InterPro" id="IPR003439">
    <property type="entry name" value="ABC_transporter-like_ATP-bd"/>
</dbReference>
<dbReference type="PANTHER" id="PTHR45772">
    <property type="entry name" value="CONSERVED COMPONENT OF ABC TRANSPORTER FOR NATURAL AMINO ACIDS-RELATED"/>
    <property type="match status" value="1"/>
</dbReference>
<dbReference type="RefSeq" id="WP_087551975.1">
    <property type="nucleotide sequence ID" value="NZ_CP033133.1"/>
</dbReference>
<dbReference type="Pfam" id="PF12399">
    <property type="entry name" value="BCA_ABC_TP_C"/>
    <property type="match status" value="1"/>
</dbReference>
<evidence type="ECO:0000256" key="3">
    <source>
        <dbReference type="ARBA" id="ARBA00022840"/>
    </source>
</evidence>
<dbReference type="InterPro" id="IPR027417">
    <property type="entry name" value="P-loop_NTPase"/>
</dbReference>
<evidence type="ECO:0000259" key="4">
    <source>
        <dbReference type="PROSITE" id="PS50893"/>
    </source>
</evidence>
<reference evidence="5 6" key="1">
    <citation type="submission" date="2018-10" db="EMBL/GenBank/DDBJ databases">
        <title>The complete genome of Acinetobacter wuhouensis strain WCHAW010062.</title>
        <authorList>
            <person name="Hu Y."/>
            <person name="Long H."/>
            <person name="Feng Y."/>
            <person name="Zong Z."/>
        </authorList>
    </citation>
    <scope>NUCLEOTIDE SEQUENCE [LARGE SCALE GENOMIC DNA]</scope>
    <source>
        <strain evidence="5 6">WCHAW010062</strain>
    </source>
</reference>
<keyword evidence="1" id="KW-0813">Transport</keyword>
<protein>
    <submittedName>
        <fullName evidence="5">ABC transporter ATP-binding protein</fullName>
    </submittedName>
</protein>
<evidence type="ECO:0000256" key="2">
    <source>
        <dbReference type="ARBA" id="ARBA00022741"/>
    </source>
</evidence>
<feature type="domain" description="ABC transporter" evidence="4">
    <location>
        <begin position="11"/>
        <end position="259"/>
    </location>
</feature>
<dbReference type="FunFam" id="3.40.50.300:FF:000421">
    <property type="entry name" value="Branched-chain amino acid ABC transporter ATP-binding protein"/>
    <property type="match status" value="1"/>
</dbReference>
<evidence type="ECO:0000313" key="6">
    <source>
        <dbReference type="Proteomes" id="UP000279962"/>
    </source>
</evidence>
<dbReference type="PROSITE" id="PS50893">
    <property type="entry name" value="ABC_TRANSPORTER_2"/>
    <property type="match status" value="1"/>
</dbReference>
<sequence>MGQQHTSNIILELKHINLSFAQSHVLKDLNFQVSKGKIFSLIGPNGAGKSTAINIINGIYQAQSGEIFYQGQLLEHYRANQSAPLGIARTFQNLALFKQMSVLDNILTGRILHQHSAWWSTFLNLPSYRKDDDFQRLKVEEIIKLLNLQAYRETQVSTLSYGIQKRVELARALAAEPKLLLLDEPMAGMNSQEKQQIAHFIQKINQNLGITIIMIEHDIGIVLEISDHVAVLDYGKKIADGTPEGIKAHPEVLDAYLGTSVRALVE</sequence>
<dbReference type="GO" id="GO:0005886">
    <property type="term" value="C:plasma membrane"/>
    <property type="evidence" value="ECO:0007669"/>
    <property type="project" value="TreeGrafter"/>
</dbReference>
<accession>A0A3G2T3E0</accession>
<proteinExistence type="predicted"/>
<gene>
    <name evidence="5" type="ORF">CDG68_14470</name>
</gene>
<dbReference type="EMBL" id="CP033133">
    <property type="protein sequence ID" value="AYO54780.1"/>
    <property type="molecule type" value="Genomic_DNA"/>
</dbReference>
<evidence type="ECO:0000256" key="1">
    <source>
        <dbReference type="ARBA" id="ARBA00022448"/>
    </source>
</evidence>
<dbReference type="Proteomes" id="UP000279962">
    <property type="component" value="Chromosome"/>
</dbReference>
<dbReference type="GO" id="GO:0016887">
    <property type="term" value="F:ATP hydrolysis activity"/>
    <property type="evidence" value="ECO:0007669"/>
    <property type="project" value="InterPro"/>
</dbReference>
<dbReference type="SUPFAM" id="SSF52540">
    <property type="entry name" value="P-loop containing nucleoside triphosphate hydrolases"/>
    <property type="match status" value="1"/>
</dbReference>
<dbReference type="Gene3D" id="3.40.50.300">
    <property type="entry name" value="P-loop containing nucleotide triphosphate hydrolases"/>
    <property type="match status" value="1"/>
</dbReference>
<dbReference type="AlphaFoldDB" id="A0A3G2T3E0"/>